<keyword evidence="5 12" id="KW-1003">Cell membrane</keyword>
<comment type="function">
    <text evidence="12">Part of the ABC transporter FtsEX involved in asymmetric cellular division facilitating the initiation of sporulation.</text>
</comment>
<evidence type="ECO:0000256" key="9">
    <source>
        <dbReference type="ARBA" id="ARBA00022989"/>
    </source>
</evidence>
<evidence type="ECO:0000256" key="5">
    <source>
        <dbReference type="ARBA" id="ARBA00022475"/>
    </source>
</evidence>
<comment type="caution">
    <text evidence="16">The sequence shown here is derived from an EMBL/GenBank/DDBJ whole genome shotgun (WGS) entry which is preliminary data.</text>
</comment>
<keyword evidence="17" id="KW-1185">Reference proteome</keyword>
<keyword evidence="6" id="KW-0997">Cell inner membrane</keyword>
<sequence>MKIRTMRYYMAEAIQSFWRNRFMSIASIATVALSLFILGIFLTLVANLDYFAENLESQVEITVYLKDDVTQKDIDSVGRRLSALPDVKSVSFTDKDQAMDILKDRMKDQPGILDALDGKNPLPSSYEVTFTEPEAVRRTADIVADYPEVEGTHYGQEIIEQLFQITRIIRWGGIALIIFLTLAMLFIISNTIRLTVFARRKEIAIMKYVGATNWFIRWPFLLEGLLLGFIGGVLADLALCQFYGFVVTAVHQSLAFLPMVSVYPFMYRTAAILLVISMIIGALGSTISLKRYMKV</sequence>
<reference evidence="16 17" key="1">
    <citation type="submission" date="2024-03" db="EMBL/GenBank/DDBJ databases">
        <title>Human intestinal bacterial collection.</title>
        <authorList>
            <person name="Pauvert C."/>
            <person name="Hitch T.C.A."/>
            <person name="Clavel T."/>
        </authorList>
    </citation>
    <scope>NUCLEOTIDE SEQUENCE [LARGE SCALE GENOMIC DNA]</scope>
    <source>
        <strain evidence="16 17">CLA-AA-H81</strain>
    </source>
</reference>
<evidence type="ECO:0000256" key="1">
    <source>
        <dbReference type="ARBA" id="ARBA00004429"/>
    </source>
</evidence>
<evidence type="ECO:0000256" key="4">
    <source>
        <dbReference type="ARBA" id="ARBA00021907"/>
    </source>
</evidence>
<keyword evidence="11 12" id="KW-0131">Cell cycle</keyword>
<gene>
    <name evidence="16" type="primary">ftsX</name>
    <name evidence="16" type="ORF">WMO23_06445</name>
</gene>
<dbReference type="Pfam" id="PF18075">
    <property type="entry name" value="FtsX_ECD"/>
    <property type="match status" value="1"/>
</dbReference>
<dbReference type="NCBIfam" id="NF038347">
    <property type="entry name" value="FtsX_Gpos"/>
    <property type="match status" value="1"/>
</dbReference>
<keyword evidence="7 12" id="KW-0132">Cell division</keyword>
<name>A0ABV1CXX8_9FIRM</name>
<evidence type="ECO:0000256" key="13">
    <source>
        <dbReference type="SAM" id="Phobius"/>
    </source>
</evidence>
<evidence type="ECO:0000256" key="6">
    <source>
        <dbReference type="ARBA" id="ARBA00022519"/>
    </source>
</evidence>
<evidence type="ECO:0000259" key="15">
    <source>
        <dbReference type="Pfam" id="PF18075"/>
    </source>
</evidence>
<comment type="subunit">
    <text evidence="3">Forms a membrane-associated complex with FtsE.</text>
</comment>
<evidence type="ECO:0000256" key="10">
    <source>
        <dbReference type="ARBA" id="ARBA00023136"/>
    </source>
</evidence>
<dbReference type="PIRSF" id="PIRSF003097">
    <property type="entry name" value="FtsX"/>
    <property type="match status" value="1"/>
</dbReference>
<dbReference type="PANTHER" id="PTHR47755:SF1">
    <property type="entry name" value="CELL DIVISION PROTEIN FTSX"/>
    <property type="match status" value="1"/>
</dbReference>
<dbReference type="NCBIfam" id="TIGR00439">
    <property type="entry name" value="FtsX_Gneg"/>
    <property type="match status" value="1"/>
</dbReference>
<evidence type="ECO:0000256" key="3">
    <source>
        <dbReference type="ARBA" id="ARBA00011160"/>
    </source>
</evidence>
<feature type="transmembrane region" description="Helical" evidence="13">
    <location>
        <begin position="225"/>
        <end position="245"/>
    </location>
</feature>
<evidence type="ECO:0000256" key="7">
    <source>
        <dbReference type="ARBA" id="ARBA00022618"/>
    </source>
</evidence>
<evidence type="ECO:0000256" key="8">
    <source>
        <dbReference type="ARBA" id="ARBA00022692"/>
    </source>
</evidence>
<evidence type="ECO:0000256" key="11">
    <source>
        <dbReference type="ARBA" id="ARBA00023306"/>
    </source>
</evidence>
<dbReference type="RefSeq" id="WP_020310898.1">
    <property type="nucleotide sequence ID" value="NZ_JBBMEU010000031.1"/>
</dbReference>
<dbReference type="Gene3D" id="3.30.70.3040">
    <property type="match status" value="1"/>
</dbReference>
<feature type="domain" description="ABC3 transporter permease C-terminal" evidence="14">
    <location>
        <begin position="175"/>
        <end position="294"/>
    </location>
</feature>
<organism evidence="16 17">
    <name type="scientific">Megasphaera intestinihominis</name>
    <dbReference type="NCBI Taxonomy" id="3133159"/>
    <lineage>
        <taxon>Bacteria</taxon>
        <taxon>Bacillati</taxon>
        <taxon>Bacillota</taxon>
        <taxon>Negativicutes</taxon>
        <taxon>Veillonellales</taxon>
        <taxon>Veillonellaceae</taxon>
        <taxon>Megasphaera</taxon>
    </lineage>
</organism>
<proteinExistence type="inferred from homology"/>
<evidence type="ECO:0000313" key="16">
    <source>
        <dbReference type="EMBL" id="MEQ2422371.1"/>
    </source>
</evidence>
<keyword evidence="8 13" id="KW-0812">Transmembrane</keyword>
<dbReference type="InterPro" id="IPR003838">
    <property type="entry name" value="ABC3_permease_C"/>
</dbReference>
<dbReference type="PANTHER" id="PTHR47755">
    <property type="entry name" value="CELL DIVISION PROTEIN FTSX"/>
    <property type="match status" value="1"/>
</dbReference>
<dbReference type="Proteomes" id="UP001433088">
    <property type="component" value="Unassembled WGS sequence"/>
</dbReference>
<dbReference type="InterPro" id="IPR004513">
    <property type="entry name" value="FtsX"/>
</dbReference>
<keyword evidence="9 13" id="KW-1133">Transmembrane helix</keyword>
<protein>
    <recommendedName>
        <fullName evidence="4 12">Cell division protein FtsX</fullName>
    </recommendedName>
</protein>
<feature type="domain" description="FtsX extracellular" evidence="15">
    <location>
        <begin position="59"/>
        <end position="150"/>
    </location>
</feature>
<dbReference type="InterPro" id="IPR040690">
    <property type="entry name" value="FtsX_ECD"/>
</dbReference>
<evidence type="ECO:0000259" key="14">
    <source>
        <dbReference type="Pfam" id="PF02687"/>
    </source>
</evidence>
<dbReference type="InterPro" id="IPR058204">
    <property type="entry name" value="FtsX_firmicutes-type"/>
</dbReference>
<dbReference type="Pfam" id="PF02687">
    <property type="entry name" value="FtsX"/>
    <property type="match status" value="1"/>
</dbReference>
<comment type="similarity">
    <text evidence="2 12">Belongs to the ABC-4 integral membrane protein family. FtsX subfamily.</text>
</comment>
<feature type="transmembrane region" description="Helical" evidence="13">
    <location>
        <begin position="168"/>
        <end position="192"/>
    </location>
</feature>
<evidence type="ECO:0000313" key="17">
    <source>
        <dbReference type="Proteomes" id="UP001433088"/>
    </source>
</evidence>
<feature type="transmembrane region" description="Helical" evidence="13">
    <location>
        <begin position="21"/>
        <end position="46"/>
    </location>
</feature>
<keyword evidence="10 12" id="KW-0472">Membrane</keyword>
<accession>A0ABV1CXX8</accession>
<dbReference type="InterPro" id="IPR047590">
    <property type="entry name" value="FtsX_proteobact-type"/>
</dbReference>
<evidence type="ECO:0000256" key="12">
    <source>
        <dbReference type="PIRNR" id="PIRNR003097"/>
    </source>
</evidence>
<comment type="subcellular location">
    <subcellularLocation>
        <location evidence="1">Cell inner membrane</location>
        <topology evidence="1">Multi-pass membrane protein</topology>
    </subcellularLocation>
    <subcellularLocation>
        <location evidence="12">Cell membrane</location>
    </subcellularLocation>
</comment>
<feature type="transmembrane region" description="Helical" evidence="13">
    <location>
        <begin position="265"/>
        <end position="289"/>
    </location>
</feature>
<evidence type="ECO:0000256" key="2">
    <source>
        <dbReference type="ARBA" id="ARBA00007379"/>
    </source>
</evidence>
<dbReference type="EMBL" id="JBBMEU010000031">
    <property type="protein sequence ID" value="MEQ2422371.1"/>
    <property type="molecule type" value="Genomic_DNA"/>
</dbReference>